<proteinExistence type="predicted"/>
<dbReference type="EMBL" id="JAPZBU010000009">
    <property type="protein sequence ID" value="KAJ5387468.1"/>
    <property type="molecule type" value="Genomic_DNA"/>
</dbReference>
<name>A0A9X0B451_9EURO</name>
<gene>
    <name evidence="2" type="ORF">N7509_010009</name>
</gene>
<dbReference type="OrthoDB" id="4363488at2759"/>
<evidence type="ECO:0000256" key="1">
    <source>
        <dbReference type="SAM" id="MobiDB-lite"/>
    </source>
</evidence>
<feature type="compositionally biased region" description="Basic and acidic residues" evidence="1">
    <location>
        <begin position="156"/>
        <end position="172"/>
    </location>
</feature>
<feature type="region of interest" description="Disordered" evidence="1">
    <location>
        <begin position="83"/>
        <end position="275"/>
    </location>
</feature>
<dbReference type="RefSeq" id="XP_056485266.1">
    <property type="nucleotide sequence ID" value="XM_056634646.1"/>
</dbReference>
<reference evidence="2" key="1">
    <citation type="submission" date="2022-12" db="EMBL/GenBank/DDBJ databases">
        <authorList>
            <person name="Petersen C."/>
        </authorList>
    </citation>
    <scope>NUCLEOTIDE SEQUENCE</scope>
    <source>
        <strain evidence="2">IBT 29677</strain>
    </source>
</reference>
<organism evidence="2 3">
    <name type="scientific">Penicillium cosmopolitanum</name>
    <dbReference type="NCBI Taxonomy" id="1131564"/>
    <lineage>
        <taxon>Eukaryota</taxon>
        <taxon>Fungi</taxon>
        <taxon>Dikarya</taxon>
        <taxon>Ascomycota</taxon>
        <taxon>Pezizomycotina</taxon>
        <taxon>Eurotiomycetes</taxon>
        <taxon>Eurotiomycetidae</taxon>
        <taxon>Eurotiales</taxon>
        <taxon>Aspergillaceae</taxon>
        <taxon>Penicillium</taxon>
    </lineage>
</organism>
<accession>A0A9X0B451</accession>
<reference evidence="2" key="2">
    <citation type="journal article" date="2023" name="IMA Fungus">
        <title>Comparative genomic study of the Penicillium genus elucidates a diverse pangenome and 15 lateral gene transfer events.</title>
        <authorList>
            <person name="Petersen C."/>
            <person name="Sorensen T."/>
            <person name="Nielsen M.R."/>
            <person name="Sondergaard T.E."/>
            <person name="Sorensen J.L."/>
            <person name="Fitzpatrick D.A."/>
            <person name="Frisvad J.C."/>
            <person name="Nielsen K.L."/>
        </authorList>
    </citation>
    <scope>NUCLEOTIDE SEQUENCE</scope>
    <source>
        <strain evidence="2">IBT 29677</strain>
    </source>
</reference>
<feature type="compositionally biased region" description="Basic and acidic residues" evidence="1">
    <location>
        <begin position="262"/>
        <end position="275"/>
    </location>
</feature>
<dbReference type="GeneID" id="81373626"/>
<dbReference type="Proteomes" id="UP001147747">
    <property type="component" value="Unassembled WGS sequence"/>
</dbReference>
<feature type="compositionally biased region" description="Basic residues" evidence="1">
    <location>
        <begin position="139"/>
        <end position="149"/>
    </location>
</feature>
<feature type="compositionally biased region" description="Polar residues" evidence="1">
    <location>
        <begin position="231"/>
        <end position="243"/>
    </location>
</feature>
<protein>
    <submittedName>
        <fullName evidence="2">Uncharacterized protein</fullName>
    </submittedName>
</protein>
<feature type="compositionally biased region" description="Low complexity" evidence="1">
    <location>
        <begin position="201"/>
        <end position="211"/>
    </location>
</feature>
<evidence type="ECO:0000313" key="2">
    <source>
        <dbReference type="EMBL" id="KAJ5387468.1"/>
    </source>
</evidence>
<comment type="caution">
    <text evidence="2">The sequence shown here is derived from an EMBL/GenBank/DDBJ whole genome shotgun (WGS) entry which is preliminary data.</text>
</comment>
<evidence type="ECO:0000313" key="3">
    <source>
        <dbReference type="Proteomes" id="UP001147747"/>
    </source>
</evidence>
<dbReference type="AlphaFoldDB" id="A0A9X0B451"/>
<feature type="compositionally biased region" description="Polar residues" evidence="1">
    <location>
        <begin position="173"/>
        <end position="187"/>
    </location>
</feature>
<keyword evidence="3" id="KW-1185">Reference proteome</keyword>
<sequence>MKAAAAIALILCMIPAVCIVVWIGLHFAKRHIESKSAMSKAYYRRAREGIPNTTDVELGPLNANRYTVQLAPYRYVKRNQQTTFVRPTQDQRARRTKMNIRGTNYHVVENRQTSRRSASAKPNQRSDHGSNRAQQAAKMSKKERKRQRQQQKQQQRQKEKGKEKHEKEESNKWDNGSGNGQRSNGDSWNDKSNRGSNAEGQSQQRSQHSQQDASNGVLGQWDVVEQEEENPQTNNLNPWNENVQGDPPASHHGSANAGWDTGNHENRDEVHAQQW</sequence>